<evidence type="ECO:0000313" key="1">
    <source>
        <dbReference type="EMBL" id="OXU23186.1"/>
    </source>
</evidence>
<proteinExistence type="predicted"/>
<organism evidence="1 2">
    <name type="scientific">Trichomalopsis sarcophagae</name>
    <dbReference type="NCBI Taxonomy" id="543379"/>
    <lineage>
        <taxon>Eukaryota</taxon>
        <taxon>Metazoa</taxon>
        <taxon>Ecdysozoa</taxon>
        <taxon>Arthropoda</taxon>
        <taxon>Hexapoda</taxon>
        <taxon>Insecta</taxon>
        <taxon>Pterygota</taxon>
        <taxon>Neoptera</taxon>
        <taxon>Endopterygota</taxon>
        <taxon>Hymenoptera</taxon>
        <taxon>Apocrita</taxon>
        <taxon>Proctotrupomorpha</taxon>
        <taxon>Chalcidoidea</taxon>
        <taxon>Pteromalidae</taxon>
        <taxon>Pteromalinae</taxon>
        <taxon>Trichomalopsis</taxon>
    </lineage>
</organism>
<gene>
    <name evidence="1" type="ORF">TSAR_004015</name>
</gene>
<keyword evidence="2" id="KW-1185">Reference proteome</keyword>
<reference evidence="1 2" key="1">
    <citation type="journal article" date="2017" name="Curr. Biol.">
        <title>The Evolution of Venom by Co-option of Single-Copy Genes.</title>
        <authorList>
            <person name="Martinson E.O."/>
            <person name="Mrinalini"/>
            <person name="Kelkar Y.D."/>
            <person name="Chang C.H."/>
            <person name="Werren J.H."/>
        </authorList>
    </citation>
    <scope>NUCLEOTIDE SEQUENCE [LARGE SCALE GENOMIC DNA]</scope>
    <source>
        <strain evidence="1 2">Alberta</strain>
        <tissue evidence="1">Whole body</tissue>
    </source>
</reference>
<dbReference type="EMBL" id="NNAY01001698">
    <property type="protein sequence ID" value="OXU23186.1"/>
    <property type="molecule type" value="Genomic_DNA"/>
</dbReference>
<comment type="caution">
    <text evidence="1">The sequence shown here is derived from an EMBL/GenBank/DDBJ whole genome shotgun (WGS) entry which is preliminary data.</text>
</comment>
<dbReference type="AlphaFoldDB" id="A0A232EXL5"/>
<protein>
    <submittedName>
        <fullName evidence="1">Uncharacterized protein</fullName>
    </submittedName>
</protein>
<accession>A0A232EXL5</accession>
<evidence type="ECO:0000313" key="2">
    <source>
        <dbReference type="Proteomes" id="UP000215335"/>
    </source>
</evidence>
<sequence>MPDTDSLMETVSEYEEQFFQVDQAKGEESDKIDSLSYLTKVEADDSLSLDYDDCQRRMRRKISRVGSALRDWWPRFAVLAHLEDV</sequence>
<name>A0A232EXL5_9HYME</name>
<dbReference type="Proteomes" id="UP000215335">
    <property type="component" value="Unassembled WGS sequence"/>
</dbReference>